<dbReference type="OrthoDB" id="5918833at2"/>
<dbReference type="RefSeq" id="WP_077402433.1">
    <property type="nucleotide sequence ID" value="NZ_CP019650.1"/>
</dbReference>
<evidence type="ECO:0000256" key="4">
    <source>
        <dbReference type="PROSITE-ProRule" id="PRU00335"/>
    </source>
</evidence>
<evidence type="ECO:0000256" key="2">
    <source>
        <dbReference type="ARBA" id="ARBA00023125"/>
    </source>
</evidence>
<keyword evidence="2 4" id="KW-0238">DNA-binding</keyword>
<dbReference type="STRING" id="260552.Mag101_06580"/>
<evidence type="ECO:0000259" key="5">
    <source>
        <dbReference type="PROSITE" id="PS50977"/>
    </source>
</evidence>
<dbReference type="PANTHER" id="PTHR30055:SF234">
    <property type="entry name" value="HTH-TYPE TRANSCRIPTIONAL REGULATOR BETI"/>
    <property type="match status" value="1"/>
</dbReference>
<dbReference type="GO" id="GO:0000976">
    <property type="term" value="F:transcription cis-regulatory region binding"/>
    <property type="evidence" value="ECO:0007669"/>
    <property type="project" value="TreeGrafter"/>
</dbReference>
<feature type="DNA-binding region" description="H-T-H motif" evidence="4">
    <location>
        <begin position="32"/>
        <end position="51"/>
    </location>
</feature>
<evidence type="ECO:0000313" key="7">
    <source>
        <dbReference type="Proteomes" id="UP000188219"/>
    </source>
</evidence>
<dbReference type="InterPro" id="IPR001647">
    <property type="entry name" value="HTH_TetR"/>
</dbReference>
<dbReference type="PRINTS" id="PR00455">
    <property type="entry name" value="HTHTETR"/>
</dbReference>
<proteinExistence type="predicted"/>
<keyword evidence="1" id="KW-0805">Transcription regulation</keyword>
<gene>
    <name evidence="6" type="ORF">Mag101_06580</name>
</gene>
<evidence type="ECO:0000313" key="6">
    <source>
        <dbReference type="EMBL" id="AQQ67336.1"/>
    </source>
</evidence>
<accession>A0A1Q2M3V2</accession>
<dbReference type="Proteomes" id="UP000188219">
    <property type="component" value="Chromosome"/>
</dbReference>
<keyword evidence="3" id="KW-0804">Transcription</keyword>
<dbReference type="KEGG" id="maga:Mag101_06580"/>
<evidence type="ECO:0000256" key="3">
    <source>
        <dbReference type="ARBA" id="ARBA00023163"/>
    </source>
</evidence>
<dbReference type="PANTHER" id="PTHR30055">
    <property type="entry name" value="HTH-TYPE TRANSCRIPTIONAL REGULATOR RUTR"/>
    <property type="match status" value="1"/>
</dbReference>
<sequence length="241" mass="26906">MPAPRYSIEEQEQRILDAATACIMESSILDFKMSAIAKGAGISMGSVYKHIQTKEDVLVALATRVEAKAVEVFSEVLSLPYSTPERLMAIHLMSPEAVHQCDFGPNLLMLASNEATLSRASEKWLARLFKYQDQLEGLFHTLLGEAIDSGELALSGESREALIDEIGISLWAMNCGFTQVSYELCSRRLSGIDIPPQYPLQPDSPIVKGLVRLVSTYEWREPYREERTTEICKVLEGLGYR</sequence>
<dbReference type="Gene3D" id="1.10.357.10">
    <property type="entry name" value="Tetracycline Repressor, domain 2"/>
    <property type="match status" value="1"/>
</dbReference>
<dbReference type="SUPFAM" id="SSF46689">
    <property type="entry name" value="Homeodomain-like"/>
    <property type="match status" value="1"/>
</dbReference>
<protein>
    <recommendedName>
        <fullName evidence="5">HTH tetR-type domain-containing protein</fullName>
    </recommendedName>
</protein>
<dbReference type="InterPro" id="IPR009057">
    <property type="entry name" value="Homeodomain-like_sf"/>
</dbReference>
<feature type="domain" description="HTH tetR-type" evidence="5">
    <location>
        <begin position="9"/>
        <end position="69"/>
    </location>
</feature>
<organism evidence="6 7">
    <name type="scientific">Microbulbifer agarilyticus</name>
    <dbReference type="NCBI Taxonomy" id="260552"/>
    <lineage>
        <taxon>Bacteria</taxon>
        <taxon>Pseudomonadati</taxon>
        <taxon>Pseudomonadota</taxon>
        <taxon>Gammaproteobacteria</taxon>
        <taxon>Cellvibrionales</taxon>
        <taxon>Microbulbiferaceae</taxon>
        <taxon>Microbulbifer</taxon>
    </lineage>
</organism>
<dbReference type="InterPro" id="IPR050109">
    <property type="entry name" value="HTH-type_TetR-like_transc_reg"/>
</dbReference>
<dbReference type="Pfam" id="PF00440">
    <property type="entry name" value="TetR_N"/>
    <property type="match status" value="1"/>
</dbReference>
<dbReference type="GO" id="GO:0003700">
    <property type="term" value="F:DNA-binding transcription factor activity"/>
    <property type="evidence" value="ECO:0007669"/>
    <property type="project" value="TreeGrafter"/>
</dbReference>
<reference evidence="6" key="1">
    <citation type="submission" date="2017-02" db="EMBL/GenBank/DDBJ databases">
        <title>Genome of Microbulbifer agarilyticus GP101.</title>
        <authorList>
            <person name="Jung J."/>
            <person name="Bae S.S."/>
            <person name="Baek K."/>
        </authorList>
    </citation>
    <scope>NUCLEOTIDE SEQUENCE [LARGE SCALE GENOMIC DNA]</scope>
    <source>
        <strain evidence="6">GP101</strain>
    </source>
</reference>
<dbReference type="AlphaFoldDB" id="A0A1Q2M3V2"/>
<name>A0A1Q2M3V2_9GAMM</name>
<dbReference type="PROSITE" id="PS50977">
    <property type="entry name" value="HTH_TETR_2"/>
    <property type="match status" value="1"/>
</dbReference>
<keyword evidence="7" id="KW-1185">Reference proteome</keyword>
<dbReference type="EMBL" id="CP019650">
    <property type="protein sequence ID" value="AQQ67336.1"/>
    <property type="molecule type" value="Genomic_DNA"/>
</dbReference>
<evidence type="ECO:0000256" key="1">
    <source>
        <dbReference type="ARBA" id="ARBA00023015"/>
    </source>
</evidence>